<dbReference type="InterPro" id="IPR032675">
    <property type="entry name" value="LRR_dom_sf"/>
</dbReference>
<dbReference type="InterPro" id="IPR027038">
    <property type="entry name" value="RanGap"/>
</dbReference>
<dbReference type="SMART" id="SM00368">
    <property type="entry name" value="LRR_RI"/>
    <property type="match status" value="2"/>
</dbReference>
<dbReference type="PANTHER" id="PTHR24113">
    <property type="entry name" value="RAN GTPASE-ACTIVATING PROTEIN 1"/>
    <property type="match status" value="1"/>
</dbReference>
<evidence type="ECO:0008006" key="6">
    <source>
        <dbReference type="Google" id="ProtNLM"/>
    </source>
</evidence>
<accession>A0ABD1E9V6</accession>
<dbReference type="Pfam" id="PF13516">
    <property type="entry name" value="LRR_6"/>
    <property type="match status" value="3"/>
</dbReference>
<dbReference type="AlphaFoldDB" id="A0ABD1E9V6"/>
<sequence>MLIPSSISKNTLKAYEYKGTNGGTIKSWDFVEWDAKIPNTLRQQCIECLAKYWLERPILEEIETEDKQMLLEILPLNMPLEVTVSRIHEEVYWKKSFLTRWPKTQKKLPSAELKPLKSWKSIYCEAHLQKYLEHLQPDQYQAEKIKQLGEICGPYVQSLEISQMMSIRSGDSAKRIPLNDILMVLPGLKKLSLRFKQIHTERGFFWNIMTTSLEDVALLAKGLETTHLHTLRITSSDIDGHKATELVMALSNNEHLKILDFSRCKVGNEGASAIGRFVQQVPLEQVHLASNRIDLRGLKTLAYALSLATSHVEVLDLSFNQFSDPEANVYIRVLTSRAHLKNLLISGCGLGHEFYLGRKLKILKTLNISNNRIGKEAGLKLLDSLKYNNSIMNLDIRICAIPSELEALIQNEIHLNRKKFKEPLQPSEDLEKEDISWDEALLLE</sequence>
<reference evidence="4 5" key="1">
    <citation type="submission" date="2024-05" db="EMBL/GenBank/DDBJ databases">
        <title>Genetic variation in Jamaican populations of the coffee berry borer (Hypothenemus hampei).</title>
        <authorList>
            <person name="Errbii M."/>
            <person name="Myrie A."/>
        </authorList>
    </citation>
    <scope>NUCLEOTIDE SEQUENCE [LARGE SCALE GENOMIC DNA]</scope>
    <source>
        <strain evidence="4">JA-Hopewell-2020-01-JO</strain>
        <tissue evidence="4">Whole body</tissue>
    </source>
</reference>
<dbReference type="EMBL" id="JBDJPC010000009">
    <property type="protein sequence ID" value="KAL1491438.1"/>
    <property type="molecule type" value="Genomic_DNA"/>
</dbReference>
<protein>
    <recommendedName>
        <fullName evidence="6">T-complex-associated testis-expressed protein 1</fullName>
    </recommendedName>
</protein>
<dbReference type="SUPFAM" id="SSF52047">
    <property type="entry name" value="RNI-like"/>
    <property type="match status" value="1"/>
</dbReference>
<keyword evidence="1" id="KW-0343">GTPase activation</keyword>
<name>A0ABD1E9V6_HYPHA</name>
<evidence type="ECO:0000313" key="5">
    <source>
        <dbReference type="Proteomes" id="UP001566132"/>
    </source>
</evidence>
<keyword evidence="5" id="KW-1185">Reference proteome</keyword>
<dbReference type="GO" id="GO:0005096">
    <property type="term" value="F:GTPase activator activity"/>
    <property type="evidence" value="ECO:0007669"/>
    <property type="project" value="UniProtKB-KW"/>
</dbReference>
<evidence type="ECO:0000256" key="1">
    <source>
        <dbReference type="ARBA" id="ARBA00022468"/>
    </source>
</evidence>
<evidence type="ECO:0000256" key="2">
    <source>
        <dbReference type="ARBA" id="ARBA00022614"/>
    </source>
</evidence>
<dbReference type="InterPro" id="IPR001611">
    <property type="entry name" value="Leu-rich_rpt"/>
</dbReference>
<dbReference type="PROSITE" id="PS51450">
    <property type="entry name" value="LRR"/>
    <property type="match status" value="1"/>
</dbReference>
<keyword evidence="3" id="KW-0677">Repeat</keyword>
<evidence type="ECO:0000256" key="3">
    <source>
        <dbReference type="ARBA" id="ARBA00022737"/>
    </source>
</evidence>
<keyword evidence="2" id="KW-0433">Leucine-rich repeat</keyword>
<comment type="caution">
    <text evidence="4">The sequence shown here is derived from an EMBL/GenBank/DDBJ whole genome shotgun (WGS) entry which is preliminary data.</text>
</comment>
<organism evidence="4 5">
    <name type="scientific">Hypothenemus hampei</name>
    <name type="common">Coffee berry borer</name>
    <dbReference type="NCBI Taxonomy" id="57062"/>
    <lineage>
        <taxon>Eukaryota</taxon>
        <taxon>Metazoa</taxon>
        <taxon>Ecdysozoa</taxon>
        <taxon>Arthropoda</taxon>
        <taxon>Hexapoda</taxon>
        <taxon>Insecta</taxon>
        <taxon>Pterygota</taxon>
        <taxon>Neoptera</taxon>
        <taxon>Endopterygota</taxon>
        <taxon>Coleoptera</taxon>
        <taxon>Polyphaga</taxon>
        <taxon>Cucujiformia</taxon>
        <taxon>Curculionidae</taxon>
        <taxon>Scolytinae</taxon>
        <taxon>Hypothenemus</taxon>
    </lineage>
</organism>
<gene>
    <name evidence="4" type="ORF">ABEB36_012037</name>
</gene>
<dbReference type="Proteomes" id="UP001566132">
    <property type="component" value="Unassembled WGS sequence"/>
</dbReference>
<evidence type="ECO:0000313" key="4">
    <source>
        <dbReference type="EMBL" id="KAL1491438.1"/>
    </source>
</evidence>
<dbReference type="Gene3D" id="3.80.10.10">
    <property type="entry name" value="Ribonuclease Inhibitor"/>
    <property type="match status" value="1"/>
</dbReference>
<dbReference type="PANTHER" id="PTHR24113:SF12">
    <property type="entry name" value="RAN GTPASE-ACTIVATING PROTEIN 1"/>
    <property type="match status" value="1"/>
</dbReference>
<proteinExistence type="predicted"/>